<name>A0A918A994_9ACTN</name>
<dbReference type="InterPro" id="IPR003339">
    <property type="entry name" value="ABC/ECF_trnsptr_transmembrane"/>
</dbReference>
<sequence length="205" mass="21481">MRVGVSGLTGAYVPGCSVLHRLPVGVKLAGLAAACTVLLLLRSPWAMAVAVGVVVLLFAVARVGVAAAWAQVRPVRWFAVALFGMQLVFADLPSAVLVTSRVVLAVALAGLVTLTTRTSAMMTALERGLSPLRRVGVDPFRLSLLLSLTIRSVPVIADLAARVREAQRARGVEWSMRAFAVPLVVGALRHADALGEALSARGLDD</sequence>
<protein>
    <submittedName>
        <fullName evidence="6">Cobalt ABC transporter</fullName>
    </submittedName>
</protein>
<organism evidence="6 7">
    <name type="scientific">Nonomuraea glycinis</name>
    <dbReference type="NCBI Taxonomy" id="2047744"/>
    <lineage>
        <taxon>Bacteria</taxon>
        <taxon>Bacillati</taxon>
        <taxon>Actinomycetota</taxon>
        <taxon>Actinomycetes</taxon>
        <taxon>Streptosporangiales</taxon>
        <taxon>Streptosporangiaceae</taxon>
        <taxon>Nonomuraea</taxon>
    </lineage>
</organism>
<reference evidence="6" key="1">
    <citation type="journal article" date="2014" name="Int. J. Syst. Evol. Microbiol.">
        <title>Complete genome sequence of Corynebacterium casei LMG S-19264T (=DSM 44701T), isolated from a smear-ripened cheese.</title>
        <authorList>
            <consortium name="US DOE Joint Genome Institute (JGI-PGF)"/>
            <person name="Walter F."/>
            <person name="Albersmeier A."/>
            <person name="Kalinowski J."/>
            <person name="Ruckert C."/>
        </authorList>
    </citation>
    <scope>NUCLEOTIDE SEQUENCE</scope>
    <source>
        <strain evidence="6">CGMCC 4.7430</strain>
    </source>
</reference>
<keyword evidence="7" id="KW-1185">Reference proteome</keyword>
<evidence type="ECO:0000256" key="5">
    <source>
        <dbReference type="SAM" id="Phobius"/>
    </source>
</evidence>
<comment type="subcellular location">
    <subcellularLocation>
        <location evidence="1">Membrane</location>
        <topology evidence="1">Multi-pass membrane protein</topology>
    </subcellularLocation>
</comment>
<feature type="transmembrane region" description="Helical" evidence="5">
    <location>
        <begin position="22"/>
        <end position="41"/>
    </location>
</feature>
<evidence type="ECO:0000256" key="2">
    <source>
        <dbReference type="ARBA" id="ARBA00022692"/>
    </source>
</evidence>
<dbReference type="Pfam" id="PF02361">
    <property type="entry name" value="CbiQ"/>
    <property type="match status" value="1"/>
</dbReference>
<gene>
    <name evidence="6" type="ORF">GCM10012278_52750</name>
</gene>
<reference evidence="6" key="2">
    <citation type="submission" date="2020-09" db="EMBL/GenBank/DDBJ databases">
        <authorList>
            <person name="Sun Q."/>
            <person name="Zhou Y."/>
        </authorList>
    </citation>
    <scope>NUCLEOTIDE SEQUENCE</scope>
    <source>
        <strain evidence="6">CGMCC 4.7430</strain>
    </source>
</reference>
<evidence type="ECO:0000313" key="7">
    <source>
        <dbReference type="Proteomes" id="UP000660745"/>
    </source>
</evidence>
<feature type="transmembrane region" description="Helical" evidence="5">
    <location>
        <begin position="48"/>
        <end position="69"/>
    </location>
</feature>
<dbReference type="GO" id="GO:0005886">
    <property type="term" value="C:plasma membrane"/>
    <property type="evidence" value="ECO:0007669"/>
    <property type="project" value="TreeGrafter"/>
</dbReference>
<keyword evidence="3 5" id="KW-1133">Transmembrane helix</keyword>
<keyword evidence="2 5" id="KW-0812">Transmembrane</keyword>
<keyword evidence="4 5" id="KW-0472">Membrane</keyword>
<dbReference type="PANTHER" id="PTHR33514">
    <property type="entry name" value="PROTEIN ABCI12, CHLOROPLASTIC"/>
    <property type="match status" value="1"/>
</dbReference>
<accession>A0A918A994</accession>
<evidence type="ECO:0000256" key="1">
    <source>
        <dbReference type="ARBA" id="ARBA00004141"/>
    </source>
</evidence>
<proteinExistence type="predicted"/>
<dbReference type="PANTHER" id="PTHR33514:SF13">
    <property type="entry name" value="PROTEIN ABCI12, CHLOROPLASTIC"/>
    <property type="match status" value="1"/>
</dbReference>
<evidence type="ECO:0000256" key="4">
    <source>
        <dbReference type="ARBA" id="ARBA00023136"/>
    </source>
</evidence>
<evidence type="ECO:0000313" key="6">
    <source>
        <dbReference type="EMBL" id="GGP10971.1"/>
    </source>
</evidence>
<evidence type="ECO:0000256" key="3">
    <source>
        <dbReference type="ARBA" id="ARBA00022989"/>
    </source>
</evidence>
<comment type="caution">
    <text evidence="6">The sequence shown here is derived from an EMBL/GenBank/DDBJ whole genome shotgun (WGS) entry which is preliminary data.</text>
</comment>
<dbReference type="AlphaFoldDB" id="A0A918A994"/>
<dbReference type="CDD" id="cd16914">
    <property type="entry name" value="EcfT"/>
    <property type="match status" value="1"/>
</dbReference>
<dbReference type="Proteomes" id="UP000660745">
    <property type="component" value="Unassembled WGS sequence"/>
</dbReference>
<feature type="transmembrane region" description="Helical" evidence="5">
    <location>
        <begin position="102"/>
        <end position="120"/>
    </location>
</feature>
<dbReference type="EMBL" id="BMNK01000009">
    <property type="protein sequence ID" value="GGP10971.1"/>
    <property type="molecule type" value="Genomic_DNA"/>
</dbReference>